<dbReference type="EMBL" id="JANAVB010021595">
    <property type="protein sequence ID" value="KAJ6825828.1"/>
    <property type="molecule type" value="Genomic_DNA"/>
</dbReference>
<reference evidence="2" key="1">
    <citation type="journal article" date="2023" name="GigaByte">
        <title>Genome assembly of the bearded iris, Iris pallida Lam.</title>
        <authorList>
            <person name="Bruccoleri R.E."/>
            <person name="Oakeley E.J."/>
            <person name="Faust A.M.E."/>
            <person name="Altorfer M."/>
            <person name="Dessus-Babus S."/>
            <person name="Burckhardt D."/>
            <person name="Oertli M."/>
            <person name="Naumann U."/>
            <person name="Petersen F."/>
            <person name="Wong J."/>
        </authorList>
    </citation>
    <scope>NUCLEOTIDE SEQUENCE</scope>
    <source>
        <strain evidence="2">GSM-AAB239-AS_SAM_17_03QT</strain>
    </source>
</reference>
<evidence type="ECO:0000256" key="1">
    <source>
        <dbReference type="SAM" id="MobiDB-lite"/>
    </source>
</evidence>
<sequence>MDPKATAKSKRSHTQHGRKNHPPPAAQKNKKQPAPQTRPHPPLPSNWNRYGDATGGSAESEGAERNPDATAVGEGEGDLAPRSKGADFGYLVEQARSNPQDFKYSSTSSSFDDLSVDFVQGVSSILSVRGKNLLSWCEDDNFIVDDDPTSNYEVPILSMDLHALTSQLSKLKLSQRLFIEPELLPEELCTDEPINNPVDERIERPKATKTGCGANSPACLTLPLAETNPKDAIRCTFKDGEIIQGAEADQPQTYYLLAANLEPSKSSKPPEQYGRREVEQAAMPGIEAAASEAELDMLLSTFSETKISETTTNRTGRTPTSSTLSSLVPEAGQTNKDNPVSSRNMSATGLDDSIDALLAETSLHIQDSKQAWSRKESVSSTNYHHSLGSKSMVASMSTRYDAITTIDDSIDDLLVETSLHIQDTKQALPHKEAASSIALPCNPLVSTALVESIDALLAETSMNPKEQKHTAYAKEAISTSSGLPSHTSGLTSEAPDDFDSWLDTL</sequence>
<name>A0AAX6GC58_IRIPA</name>
<feature type="compositionally biased region" description="Acidic residues" evidence="1">
    <location>
        <begin position="494"/>
        <end position="505"/>
    </location>
</feature>
<feature type="region of interest" description="Disordered" evidence="1">
    <location>
        <begin position="308"/>
        <end position="343"/>
    </location>
</feature>
<feature type="compositionally biased region" description="Polar residues" evidence="1">
    <location>
        <begin position="332"/>
        <end position="343"/>
    </location>
</feature>
<comment type="caution">
    <text evidence="2">The sequence shown here is derived from an EMBL/GenBank/DDBJ whole genome shotgun (WGS) entry which is preliminary data.</text>
</comment>
<dbReference type="InterPro" id="IPR053342">
    <property type="entry name" value="Exosome_cofactor/PTGS_suppr"/>
</dbReference>
<feature type="region of interest" description="Disordered" evidence="1">
    <location>
        <begin position="1"/>
        <end position="84"/>
    </location>
</feature>
<feature type="compositionally biased region" description="Polar residues" evidence="1">
    <location>
        <begin position="477"/>
        <end position="491"/>
    </location>
</feature>
<organism evidence="2 3">
    <name type="scientific">Iris pallida</name>
    <name type="common">Sweet iris</name>
    <dbReference type="NCBI Taxonomy" id="29817"/>
    <lineage>
        <taxon>Eukaryota</taxon>
        <taxon>Viridiplantae</taxon>
        <taxon>Streptophyta</taxon>
        <taxon>Embryophyta</taxon>
        <taxon>Tracheophyta</taxon>
        <taxon>Spermatophyta</taxon>
        <taxon>Magnoliopsida</taxon>
        <taxon>Liliopsida</taxon>
        <taxon>Asparagales</taxon>
        <taxon>Iridaceae</taxon>
        <taxon>Iridoideae</taxon>
        <taxon>Irideae</taxon>
        <taxon>Iris</taxon>
    </lineage>
</organism>
<dbReference type="PANTHER" id="PTHR37260:SF2">
    <property type="entry name" value="PROTEIN ECERIFERUM 16"/>
    <property type="match status" value="1"/>
</dbReference>
<gene>
    <name evidence="2" type="ORF">M6B38_376970</name>
</gene>
<dbReference type="AlphaFoldDB" id="A0AAX6GC58"/>
<protein>
    <submittedName>
        <fullName evidence="2">Uncharacterized protein</fullName>
    </submittedName>
</protein>
<dbReference type="PANTHER" id="PTHR37260">
    <property type="entry name" value="PHOSPHORELAY PROTEIN"/>
    <property type="match status" value="1"/>
</dbReference>
<proteinExistence type="predicted"/>
<evidence type="ECO:0000313" key="2">
    <source>
        <dbReference type="EMBL" id="KAJ6825828.1"/>
    </source>
</evidence>
<keyword evidence="3" id="KW-1185">Reference proteome</keyword>
<evidence type="ECO:0000313" key="3">
    <source>
        <dbReference type="Proteomes" id="UP001140949"/>
    </source>
</evidence>
<reference evidence="2" key="2">
    <citation type="submission" date="2023-04" db="EMBL/GenBank/DDBJ databases">
        <authorList>
            <person name="Bruccoleri R.E."/>
            <person name="Oakeley E.J."/>
            <person name="Faust A.-M."/>
            <person name="Dessus-Babus S."/>
            <person name="Altorfer M."/>
            <person name="Burckhardt D."/>
            <person name="Oertli M."/>
            <person name="Naumann U."/>
            <person name="Petersen F."/>
            <person name="Wong J."/>
        </authorList>
    </citation>
    <scope>NUCLEOTIDE SEQUENCE</scope>
    <source>
        <strain evidence="2">GSM-AAB239-AS_SAM_17_03QT</strain>
        <tissue evidence="2">Leaf</tissue>
    </source>
</reference>
<feature type="compositionally biased region" description="Low complexity" evidence="1">
    <location>
        <begin position="310"/>
        <end position="327"/>
    </location>
</feature>
<accession>A0AAX6GC58</accession>
<dbReference type="Proteomes" id="UP001140949">
    <property type="component" value="Unassembled WGS sequence"/>
</dbReference>
<feature type="region of interest" description="Disordered" evidence="1">
    <location>
        <begin position="465"/>
        <end position="505"/>
    </location>
</feature>
<feature type="compositionally biased region" description="Basic residues" evidence="1">
    <location>
        <begin position="7"/>
        <end position="21"/>
    </location>
</feature>